<dbReference type="PANTHER" id="PTHR11365">
    <property type="entry name" value="5-OXOPROLINASE RELATED"/>
    <property type="match status" value="1"/>
</dbReference>
<gene>
    <name evidence="4" type="ORF">EFK50_12095</name>
</gene>
<evidence type="ECO:0000259" key="3">
    <source>
        <dbReference type="Pfam" id="PF19278"/>
    </source>
</evidence>
<dbReference type="InterPro" id="IPR049517">
    <property type="entry name" value="ACX-like_C"/>
</dbReference>
<dbReference type="SUPFAM" id="SSF53067">
    <property type="entry name" value="Actin-like ATPase domain"/>
    <property type="match status" value="1"/>
</dbReference>
<sequence>MRMSVDIGGTFTDLVVEDGTGLSLYKAPTVPSDPVQGILDVLGTAATARDVPLAELLGKVGAFVHATTRGLNAVLTGNAARTAFLTTAGHPDVLLLREGGRQDAFDFTVPFPEPYVPRALTFEVTERITSTGEVLTALDLDALERTCDQLVAADVEAIAVCLLWSTVNPEHELAVGEVLDRRLPGVPHTLSHALNPSLREYRRASSAAIDASLKPLMSDYFSALTERLRDAGLRGRILMVTSAGGVIDAADAVARPILTINSGPSMAPVAGRAYALADTGSDDVIVADAGGTTYDVTLVRRGEIPSTRSAWVGDVGTGHMTGLPSIDVKSVGSGGGSIAWVDEGGLLHVGPQSAGSVPGPACYGRGGRSATVTDAALVLGYLDADGFSSGAMTLDAEAAVVAVKTSVADVLGIDVIEAADAILQLTTEQMVRAIEEITVGQGIDPAKAVLIGGGGAAGLNAHAVAERLGCRTLVVPAVGAALAAAGALMSDLTAIYSATAPTITSSFAIERVDAALAELVEQGREFARKAGVAPEEATIALFAEARYPQQIWELEVPLRVTAFAGPDDVADLAEDFHRTHLEILGITDPASPVEIVSWGARVTVRLEEANHQVGALPRGSAEITRRRAFVPGRGITDVPVVPLAAMEPGRPVRGPLLVEAPFTTVVVAGDAQCRIGESGSLVIETETDRPEKED</sequence>
<protein>
    <submittedName>
        <fullName evidence="4">Hydantoinase/oxoprolinase family protein</fullName>
    </submittedName>
</protein>
<dbReference type="GO" id="GO:0006749">
    <property type="term" value="P:glutathione metabolic process"/>
    <property type="evidence" value="ECO:0007669"/>
    <property type="project" value="TreeGrafter"/>
</dbReference>
<dbReference type="Pfam" id="PF05378">
    <property type="entry name" value="Hydant_A_N"/>
    <property type="match status" value="1"/>
</dbReference>
<dbReference type="InterPro" id="IPR008040">
    <property type="entry name" value="Hydant_A_N"/>
</dbReference>
<dbReference type="Proteomes" id="UP000267128">
    <property type="component" value="Unassembled WGS sequence"/>
</dbReference>
<comment type="caution">
    <text evidence="4">The sequence shown here is derived from an EMBL/GenBank/DDBJ whole genome shotgun (WGS) entry which is preliminary data.</text>
</comment>
<keyword evidence="5" id="KW-1185">Reference proteome</keyword>
<dbReference type="InterPro" id="IPR002821">
    <property type="entry name" value="Hydantoinase_A"/>
</dbReference>
<evidence type="ECO:0000313" key="4">
    <source>
        <dbReference type="EMBL" id="RNL63354.1"/>
    </source>
</evidence>
<reference evidence="4 5" key="1">
    <citation type="submission" date="2018-11" db="EMBL/GenBank/DDBJ databases">
        <authorList>
            <person name="Li F."/>
        </authorList>
    </citation>
    <scope>NUCLEOTIDE SEQUENCE [LARGE SCALE GENOMIC DNA]</scope>
    <source>
        <strain evidence="4 5">Gsoil 097</strain>
    </source>
</reference>
<dbReference type="OrthoDB" id="9768323at2"/>
<feature type="domain" description="Hydantoinase A/oxoprolinase" evidence="1">
    <location>
        <begin position="203"/>
        <end position="494"/>
    </location>
</feature>
<dbReference type="Pfam" id="PF19278">
    <property type="entry name" value="Hydant_A_C"/>
    <property type="match status" value="1"/>
</dbReference>
<proteinExistence type="predicted"/>
<evidence type="ECO:0000259" key="1">
    <source>
        <dbReference type="Pfam" id="PF01968"/>
    </source>
</evidence>
<dbReference type="PANTHER" id="PTHR11365:SF23">
    <property type="entry name" value="HYPOTHETICAL 5-OXOPROLINASE (EUROFUNG)-RELATED"/>
    <property type="match status" value="1"/>
</dbReference>
<dbReference type="InterPro" id="IPR043129">
    <property type="entry name" value="ATPase_NBD"/>
</dbReference>
<feature type="domain" description="Hydantoinase/oxoprolinase N-terminal" evidence="2">
    <location>
        <begin position="2"/>
        <end position="181"/>
    </location>
</feature>
<dbReference type="AlphaFoldDB" id="A0A3N0CIT5"/>
<evidence type="ECO:0000259" key="2">
    <source>
        <dbReference type="Pfam" id="PF05378"/>
    </source>
</evidence>
<dbReference type="GO" id="GO:0017168">
    <property type="term" value="F:5-oxoprolinase (ATP-hydrolyzing) activity"/>
    <property type="evidence" value="ECO:0007669"/>
    <property type="project" value="TreeGrafter"/>
</dbReference>
<dbReference type="GO" id="GO:0005829">
    <property type="term" value="C:cytosol"/>
    <property type="evidence" value="ECO:0007669"/>
    <property type="project" value="TreeGrafter"/>
</dbReference>
<name>A0A3N0CIT5_9ACTN</name>
<dbReference type="EMBL" id="RJSE01000007">
    <property type="protein sequence ID" value="RNL63354.1"/>
    <property type="molecule type" value="Genomic_DNA"/>
</dbReference>
<feature type="domain" description="Acetophenone carboxylase-like C-terminal" evidence="3">
    <location>
        <begin position="508"/>
        <end position="674"/>
    </location>
</feature>
<dbReference type="InterPro" id="IPR045079">
    <property type="entry name" value="Oxoprolinase-like"/>
</dbReference>
<dbReference type="Pfam" id="PF01968">
    <property type="entry name" value="Hydantoinase_A"/>
    <property type="match status" value="1"/>
</dbReference>
<accession>A0A3N0CIT5</accession>
<organism evidence="4 5">
    <name type="scientific">Nocardioides marmoriginsengisoli</name>
    <dbReference type="NCBI Taxonomy" id="661483"/>
    <lineage>
        <taxon>Bacteria</taxon>
        <taxon>Bacillati</taxon>
        <taxon>Actinomycetota</taxon>
        <taxon>Actinomycetes</taxon>
        <taxon>Propionibacteriales</taxon>
        <taxon>Nocardioidaceae</taxon>
        <taxon>Nocardioides</taxon>
    </lineage>
</organism>
<evidence type="ECO:0000313" key="5">
    <source>
        <dbReference type="Proteomes" id="UP000267128"/>
    </source>
</evidence>